<dbReference type="EMBL" id="AP023359">
    <property type="protein sequence ID" value="BCJ66674.1"/>
    <property type="molecule type" value="Genomic_DNA"/>
</dbReference>
<evidence type="ECO:0000313" key="2">
    <source>
        <dbReference type="EMBL" id="BCJ66674.1"/>
    </source>
</evidence>
<dbReference type="AlphaFoldDB" id="A0A810N227"/>
<dbReference type="InterPro" id="IPR029068">
    <property type="entry name" value="Glyas_Bleomycin-R_OHBP_Dase"/>
</dbReference>
<keyword evidence="3" id="KW-1185">Reference proteome</keyword>
<organism evidence="2 3">
    <name type="scientific">Polymorphospora rubra</name>
    <dbReference type="NCBI Taxonomy" id="338584"/>
    <lineage>
        <taxon>Bacteria</taxon>
        <taxon>Bacillati</taxon>
        <taxon>Actinomycetota</taxon>
        <taxon>Actinomycetes</taxon>
        <taxon>Micromonosporales</taxon>
        <taxon>Micromonosporaceae</taxon>
        <taxon>Polymorphospora</taxon>
    </lineage>
</organism>
<dbReference type="Pfam" id="PF18029">
    <property type="entry name" value="Glyoxalase_6"/>
    <property type="match status" value="1"/>
</dbReference>
<reference evidence="2" key="1">
    <citation type="submission" date="2020-08" db="EMBL/GenBank/DDBJ databases">
        <title>Whole genome shotgun sequence of Polymorphospora rubra NBRC 101157.</title>
        <authorList>
            <person name="Komaki H."/>
            <person name="Tamura T."/>
        </authorList>
    </citation>
    <scope>NUCLEOTIDE SEQUENCE</scope>
    <source>
        <strain evidence="2">NBRC 101157</strain>
    </source>
</reference>
<proteinExistence type="predicted"/>
<dbReference type="InterPro" id="IPR037523">
    <property type="entry name" value="VOC_core"/>
</dbReference>
<dbReference type="Gene3D" id="3.10.180.10">
    <property type="entry name" value="2,3-Dihydroxybiphenyl 1,2-Dioxygenase, domain 1"/>
    <property type="match status" value="1"/>
</dbReference>
<dbReference type="PANTHER" id="PTHR33993">
    <property type="entry name" value="GLYOXALASE-RELATED"/>
    <property type="match status" value="1"/>
</dbReference>
<dbReference type="PROSITE" id="PS51819">
    <property type="entry name" value="VOC"/>
    <property type="match status" value="1"/>
</dbReference>
<dbReference type="CDD" id="cd07247">
    <property type="entry name" value="SgaA_N_like"/>
    <property type="match status" value="1"/>
</dbReference>
<name>A0A810N227_9ACTN</name>
<accession>A0A810N227</accession>
<dbReference type="RefSeq" id="WP_212826935.1">
    <property type="nucleotide sequence ID" value="NZ_AP023359.1"/>
</dbReference>
<feature type="domain" description="VOC" evidence="1">
    <location>
        <begin position="5"/>
        <end position="121"/>
    </location>
</feature>
<dbReference type="Proteomes" id="UP000680866">
    <property type="component" value="Chromosome"/>
</dbReference>
<sequence length="123" mass="13145">MPTGSVEWFDIRTPDPETAKAFYAELFAWTFQPFAPLGEVLGATIWHDGKEIGMITQADGAVVGTASTVLFVYTEDLRGTVDQAVKLGGTVRSEPSMMDAESGAFAELADPTGVPIGVWSMTL</sequence>
<protein>
    <recommendedName>
        <fullName evidence="1">VOC domain-containing protein</fullName>
    </recommendedName>
</protein>
<evidence type="ECO:0000259" key="1">
    <source>
        <dbReference type="PROSITE" id="PS51819"/>
    </source>
</evidence>
<dbReference type="SUPFAM" id="SSF54593">
    <property type="entry name" value="Glyoxalase/Bleomycin resistance protein/Dihydroxybiphenyl dioxygenase"/>
    <property type="match status" value="1"/>
</dbReference>
<gene>
    <name evidence="2" type="ORF">Prubr_36950</name>
</gene>
<dbReference type="InterPro" id="IPR052164">
    <property type="entry name" value="Anthracycline_SecMetBiosynth"/>
</dbReference>
<evidence type="ECO:0000313" key="3">
    <source>
        <dbReference type="Proteomes" id="UP000680866"/>
    </source>
</evidence>
<dbReference type="KEGG" id="pry:Prubr_36950"/>
<dbReference type="InterPro" id="IPR041581">
    <property type="entry name" value="Glyoxalase_6"/>
</dbReference>